<dbReference type="Gene3D" id="1.10.10.10">
    <property type="entry name" value="Winged helix-like DNA-binding domain superfamily/Winged helix DNA-binding domain"/>
    <property type="match status" value="1"/>
</dbReference>
<dbReference type="AlphaFoldDB" id="A0A1V4HK29"/>
<dbReference type="Pfam" id="PF00392">
    <property type="entry name" value="GntR"/>
    <property type="match status" value="1"/>
</dbReference>
<evidence type="ECO:0000256" key="1">
    <source>
        <dbReference type="ARBA" id="ARBA00001933"/>
    </source>
</evidence>
<comment type="similarity">
    <text evidence="2">In the C-terminal section; belongs to the class-I pyridoxal-phosphate-dependent aminotransferase family.</text>
</comment>
<organism evidence="9 10">
    <name type="scientific">Paenibacillus ferrarius</name>
    <dbReference type="NCBI Taxonomy" id="1469647"/>
    <lineage>
        <taxon>Bacteria</taxon>
        <taxon>Bacillati</taxon>
        <taxon>Bacillota</taxon>
        <taxon>Bacilli</taxon>
        <taxon>Bacillales</taxon>
        <taxon>Paenibacillaceae</taxon>
        <taxon>Paenibacillus</taxon>
    </lineage>
</organism>
<protein>
    <recommendedName>
        <fullName evidence="8">HTH gntR-type domain-containing protein</fullName>
    </recommendedName>
</protein>
<evidence type="ECO:0000256" key="4">
    <source>
        <dbReference type="ARBA" id="ARBA00022898"/>
    </source>
</evidence>
<dbReference type="InterPro" id="IPR036390">
    <property type="entry name" value="WH_DNA-bd_sf"/>
</dbReference>
<dbReference type="PANTHER" id="PTHR46577:SF1">
    <property type="entry name" value="HTH-TYPE TRANSCRIPTIONAL REGULATORY PROTEIN GABR"/>
    <property type="match status" value="1"/>
</dbReference>
<evidence type="ECO:0000256" key="3">
    <source>
        <dbReference type="ARBA" id="ARBA00022576"/>
    </source>
</evidence>
<dbReference type="GO" id="GO:0030170">
    <property type="term" value="F:pyridoxal phosphate binding"/>
    <property type="evidence" value="ECO:0007669"/>
    <property type="project" value="InterPro"/>
</dbReference>
<keyword evidence="4" id="KW-0663">Pyridoxal phosphate</keyword>
<evidence type="ECO:0000313" key="10">
    <source>
        <dbReference type="Proteomes" id="UP000190626"/>
    </source>
</evidence>
<evidence type="ECO:0000256" key="6">
    <source>
        <dbReference type="ARBA" id="ARBA00023125"/>
    </source>
</evidence>
<dbReference type="InterPro" id="IPR000524">
    <property type="entry name" value="Tscrpt_reg_HTH_GntR"/>
</dbReference>
<gene>
    <name evidence="9" type="ORF">BC351_03625</name>
</gene>
<dbReference type="CDD" id="cd07377">
    <property type="entry name" value="WHTH_GntR"/>
    <property type="match status" value="1"/>
</dbReference>
<comment type="caution">
    <text evidence="9">The sequence shown here is derived from an EMBL/GenBank/DDBJ whole genome shotgun (WGS) entry which is preliminary data.</text>
</comment>
<keyword evidence="10" id="KW-1185">Reference proteome</keyword>
<name>A0A1V4HK29_9BACL</name>
<dbReference type="SUPFAM" id="SSF46785">
    <property type="entry name" value="Winged helix' DNA-binding domain"/>
    <property type="match status" value="1"/>
</dbReference>
<dbReference type="GO" id="GO:0008483">
    <property type="term" value="F:transaminase activity"/>
    <property type="evidence" value="ECO:0007669"/>
    <property type="project" value="UniProtKB-KW"/>
</dbReference>
<evidence type="ECO:0000256" key="2">
    <source>
        <dbReference type="ARBA" id="ARBA00005384"/>
    </source>
</evidence>
<feature type="domain" description="HTH gntR-type" evidence="8">
    <location>
        <begin position="12"/>
        <end position="80"/>
    </location>
</feature>
<accession>A0A1V4HK29</accession>
<dbReference type="InterPro" id="IPR015424">
    <property type="entry name" value="PyrdxlP-dep_Trfase"/>
</dbReference>
<evidence type="ECO:0000313" key="9">
    <source>
        <dbReference type="EMBL" id="OPH57621.1"/>
    </source>
</evidence>
<evidence type="ECO:0000256" key="5">
    <source>
        <dbReference type="ARBA" id="ARBA00023015"/>
    </source>
</evidence>
<dbReference type="SUPFAM" id="SSF53383">
    <property type="entry name" value="PLP-dependent transferases"/>
    <property type="match status" value="1"/>
</dbReference>
<dbReference type="GO" id="GO:0003677">
    <property type="term" value="F:DNA binding"/>
    <property type="evidence" value="ECO:0007669"/>
    <property type="project" value="UniProtKB-KW"/>
</dbReference>
<dbReference type="SMART" id="SM00345">
    <property type="entry name" value="HTH_GNTR"/>
    <property type="match status" value="1"/>
</dbReference>
<dbReference type="PROSITE" id="PS50949">
    <property type="entry name" value="HTH_GNTR"/>
    <property type="match status" value="1"/>
</dbReference>
<keyword evidence="3" id="KW-0808">Transferase</keyword>
<sequence>MFDIVLPDNEAGPLYMQLYRTIRDYIQCGAVADGTKLPSVRSLSMTLQISKTPIEAAYHLLMEEGYAVSKPRSGLFVVTPASAHAPSFAGHEPATHVANKMSVQRQLSSRQDQEMIDFNLLSVDTESLPIRAWKSAWMDAMSMHGNSLHQYGDSQGEYGLRASLVHYLKTSRGVSCIPEQIIIGTGISSSIRILSQLLGAAKVIAFEEGGIAQVRTIFAQNEFIIRDVPLASPETMNVALDQSNVHGIYLTPSHQPNGTPLLYSKRMQLLQWAYDHERYIIEDDYDGEFRHGGKTIPSLQGLDYNGVVIYLGTFSKAFTPALRMNYMVLPLPLAQKLKSSQHLLACPSRIDQLAMQLFIDRGHWYQQIRRMRILYRKKRNLLVELIQQHLSPHVEVSPNSAGLHLEVTVLTSCPAEKLQALAEQAGVIVYISQSMPDGNTARIYLGFAGMSLKEMKQGILLLKKAWFGEPEPASSYSTKD</sequence>
<dbReference type="InterPro" id="IPR051446">
    <property type="entry name" value="HTH_trans_reg/aminotransferase"/>
</dbReference>
<dbReference type="RefSeq" id="WP_079413007.1">
    <property type="nucleotide sequence ID" value="NZ_MBTG01000012.1"/>
</dbReference>
<comment type="cofactor">
    <cofactor evidence="1">
        <name>pyridoxal 5'-phosphate</name>
        <dbReference type="ChEBI" id="CHEBI:597326"/>
    </cofactor>
</comment>
<keyword evidence="3" id="KW-0032">Aminotransferase</keyword>
<dbReference type="STRING" id="1469647.BC351_03625"/>
<dbReference type="InterPro" id="IPR036388">
    <property type="entry name" value="WH-like_DNA-bd_sf"/>
</dbReference>
<dbReference type="PANTHER" id="PTHR46577">
    <property type="entry name" value="HTH-TYPE TRANSCRIPTIONAL REGULATORY PROTEIN GABR"/>
    <property type="match status" value="1"/>
</dbReference>
<proteinExistence type="inferred from homology"/>
<dbReference type="CDD" id="cd00609">
    <property type="entry name" value="AAT_like"/>
    <property type="match status" value="1"/>
</dbReference>
<dbReference type="Gene3D" id="3.40.640.10">
    <property type="entry name" value="Type I PLP-dependent aspartate aminotransferase-like (Major domain)"/>
    <property type="match status" value="1"/>
</dbReference>
<dbReference type="EMBL" id="MBTG01000012">
    <property type="protein sequence ID" value="OPH57621.1"/>
    <property type="molecule type" value="Genomic_DNA"/>
</dbReference>
<dbReference type="OrthoDB" id="9808770at2"/>
<keyword evidence="6" id="KW-0238">DNA-binding</keyword>
<dbReference type="InterPro" id="IPR004839">
    <property type="entry name" value="Aminotransferase_I/II_large"/>
</dbReference>
<keyword evidence="5" id="KW-0805">Transcription regulation</keyword>
<reference evidence="10" key="1">
    <citation type="submission" date="2016-07" db="EMBL/GenBank/DDBJ databases">
        <authorList>
            <person name="Florea S."/>
            <person name="Webb J.S."/>
            <person name="Jaromczyk J."/>
            <person name="Schardl C.L."/>
        </authorList>
    </citation>
    <scope>NUCLEOTIDE SEQUENCE [LARGE SCALE GENOMIC DNA]</scope>
    <source>
        <strain evidence="10">CY1</strain>
    </source>
</reference>
<dbReference type="Proteomes" id="UP000190626">
    <property type="component" value="Unassembled WGS sequence"/>
</dbReference>
<evidence type="ECO:0000256" key="7">
    <source>
        <dbReference type="ARBA" id="ARBA00023163"/>
    </source>
</evidence>
<evidence type="ECO:0000259" key="8">
    <source>
        <dbReference type="PROSITE" id="PS50949"/>
    </source>
</evidence>
<keyword evidence="7" id="KW-0804">Transcription</keyword>
<dbReference type="InterPro" id="IPR015421">
    <property type="entry name" value="PyrdxlP-dep_Trfase_major"/>
</dbReference>
<dbReference type="Pfam" id="PF00155">
    <property type="entry name" value="Aminotran_1_2"/>
    <property type="match status" value="1"/>
</dbReference>
<dbReference type="GO" id="GO:0003700">
    <property type="term" value="F:DNA-binding transcription factor activity"/>
    <property type="evidence" value="ECO:0007669"/>
    <property type="project" value="InterPro"/>
</dbReference>